<evidence type="ECO:0000313" key="3">
    <source>
        <dbReference type="Proteomes" id="UP000078561"/>
    </source>
</evidence>
<dbReference type="InParanoid" id="A0A163LT10"/>
<evidence type="ECO:0000256" key="1">
    <source>
        <dbReference type="SAM" id="MobiDB-lite"/>
    </source>
</evidence>
<reference evidence="2" key="1">
    <citation type="submission" date="2016-04" db="EMBL/GenBank/DDBJ databases">
        <authorList>
            <person name="Evans L.H."/>
            <person name="Alamgir A."/>
            <person name="Owens N."/>
            <person name="Weber N.D."/>
            <person name="Virtaneva K."/>
            <person name="Barbian K."/>
            <person name="Babar A."/>
            <person name="Rosenke K."/>
        </authorList>
    </citation>
    <scope>NUCLEOTIDE SEQUENCE [LARGE SCALE GENOMIC DNA]</scope>
    <source>
        <strain evidence="2">CBS 101.48</strain>
    </source>
</reference>
<gene>
    <name evidence="2" type="primary">ABSGL_01714.1 scaffold 2091</name>
</gene>
<sequence>MERLAGKAVYLYYAIVKTVDTKLLCKEEKKETPQLRQAFKSIFNLRRLRQPFCKYSDSANLPDPSTASSSAHKSRENQ</sequence>
<feature type="region of interest" description="Disordered" evidence="1">
    <location>
        <begin position="55"/>
        <end position="78"/>
    </location>
</feature>
<evidence type="ECO:0000313" key="2">
    <source>
        <dbReference type="EMBL" id="SAL96318.1"/>
    </source>
</evidence>
<proteinExistence type="predicted"/>
<dbReference type="EMBL" id="LT550921">
    <property type="protein sequence ID" value="SAL96318.1"/>
    <property type="molecule type" value="Genomic_DNA"/>
</dbReference>
<dbReference type="AlphaFoldDB" id="A0A163LT10"/>
<dbReference type="Proteomes" id="UP000078561">
    <property type="component" value="Unassembled WGS sequence"/>
</dbReference>
<protein>
    <submittedName>
        <fullName evidence="2">Uncharacterized protein</fullName>
    </submittedName>
</protein>
<name>A0A163LT10_ABSGL</name>
<feature type="compositionally biased region" description="Polar residues" evidence="1">
    <location>
        <begin position="57"/>
        <end position="71"/>
    </location>
</feature>
<accession>A0A163LT10</accession>
<keyword evidence="3" id="KW-1185">Reference proteome</keyword>
<organism evidence="2">
    <name type="scientific">Absidia glauca</name>
    <name type="common">Pin mould</name>
    <dbReference type="NCBI Taxonomy" id="4829"/>
    <lineage>
        <taxon>Eukaryota</taxon>
        <taxon>Fungi</taxon>
        <taxon>Fungi incertae sedis</taxon>
        <taxon>Mucoromycota</taxon>
        <taxon>Mucoromycotina</taxon>
        <taxon>Mucoromycetes</taxon>
        <taxon>Mucorales</taxon>
        <taxon>Cunninghamellaceae</taxon>
        <taxon>Absidia</taxon>
    </lineage>
</organism>